<evidence type="ECO:0000256" key="2">
    <source>
        <dbReference type="ARBA" id="ARBA00022692"/>
    </source>
</evidence>
<name>A0ABS3ZDV7_9GAMM</name>
<dbReference type="HAMAP" id="MF_02065">
    <property type="entry name" value="MltG"/>
    <property type="match status" value="1"/>
</dbReference>
<dbReference type="Pfam" id="PF02618">
    <property type="entry name" value="YceG"/>
    <property type="match status" value="1"/>
</dbReference>
<comment type="caution">
    <text evidence="8">The sequence shown here is derived from an EMBL/GenBank/DDBJ whole genome shotgun (WGS) entry which is preliminary data.</text>
</comment>
<dbReference type="Proteomes" id="UP000810171">
    <property type="component" value="Unassembled WGS sequence"/>
</dbReference>
<organism evidence="8 9">
    <name type="scientific">Marinobacterium alkalitolerans</name>
    <dbReference type="NCBI Taxonomy" id="1542925"/>
    <lineage>
        <taxon>Bacteria</taxon>
        <taxon>Pseudomonadati</taxon>
        <taxon>Pseudomonadota</taxon>
        <taxon>Gammaproteobacteria</taxon>
        <taxon>Oceanospirillales</taxon>
        <taxon>Oceanospirillaceae</taxon>
        <taxon>Marinobacterium</taxon>
    </lineage>
</organism>
<dbReference type="PANTHER" id="PTHR30518:SF2">
    <property type="entry name" value="ENDOLYTIC MUREIN TRANSGLYCOSYLASE"/>
    <property type="match status" value="1"/>
</dbReference>
<keyword evidence="1 7" id="KW-1003">Cell membrane</keyword>
<evidence type="ECO:0000256" key="6">
    <source>
        <dbReference type="ARBA" id="ARBA00023316"/>
    </source>
</evidence>
<dbReference type="NCBIfam" id="TIGR00247">
    <property type="entry name" value="endolytic transglycosylase MltG"/>
    <property type="match status" value="1"/>
</dbReference>
<dbReference type="InterPro" id="IPR003770">
    <property type="entry name" value="MLTG-like"/>
</dbReference>
<sequence length="344" mass="39231">MIKKLLLLVCVLAVLVAGIGWMGYRAQQEKMQAQLPIDAPFELHVEKGTWYPRFVDQLVELSLVEDPLWLKIEARLNPSITHIKAGEYRVEPGMTLRSLLERVVKGDTVSHQFTLVEGMTFRELHERLLADDRLKHQTTDLSEQQILERLGIEHKAAEGLFLAETYQFERGASDLSVLKRAHEDLNAVLEAEWAERKPKLPYQSPYEALIMASIIEKETGVPSERNEIAGVFVRRLEKGMRLQTDPTVIYGMGDRYQGNITRADLKRHTPWNTYTIDGLPPTPIALVGREAIEAALHPAEGKALYFVARGDGSHQFSNTLREHNNAVRRYQLNRRADYRSSPNE</sequence>
<dbReference type="CDD" id="cd08010">
    <property type="entry name" value="MltG_like"/>
    <property type="match status" value="1"/>
</dbReference>
<proteinExistence type="inferred from homology"/>
<keyword evidence="9" id="KW-1185">Reference proteome</keyword>
<keyword evidence="3 7" id="KW-1133">Transmembrane helix</keyword>
<dbReference type="PANTHER" id="PTHR30518">
    <property type="entry name" value="ENDOLYTIC MUREIN TRANSGLYCOSYLASE"/>
    <property type="match status" value="1"/>
</dbReference>
<keyword evidence="4 7" id="KW-0472">Membrane</keyword>
<dbReference type="Gene3D" id="3.30.1490.480">
    <property type="entry name" value="Endolytic murein transglycosylase"/>
    <property type="match status" value="1"/>
</dbReference>
<dbReference type="Gene3D" id="3.30.160.60">
    <property type="entry name" value="Classic Zinc Finger"/>
    <property type="match status" value="1"/>
</dbReference>
<evidence type="ECO:0000256" key="3">
    <source>
        <dbReference type="ARBA" id="ARBA00022989"/>
    </source>
</evidence>
<comment type="similarity">
    <text evidence="7">Belongs to the transglycosylase MltG family.</text>
</comment>
<comment type="catalytic activity">
    <reaction evidence="7">
        <text>a peptidoglycan chain = a peptidoglycan chain with N-acetyl-1,6-anhydromuramyl-[peptide] at the reducing end + a peptidoglycan chain with N-acetylglucosamine at the non-reducing end.</text>
        <dbReference type="EC" id="4.2.2.29"/>
    </reaction>
</comment>
<dbReference type="EMBL" id="JACVEW010000015">
    <property type="protein sequence ID" value="MBP0049214.1"/>
    <property type="molecule type" value="Genomic_DNA"/>
</dbReference>
<dbReference type="EC" id="4.2.2.29" evidence="7"/>
<comment type="function">
    <text evidence="7">Functions as a peptidoglycan terminase that cleaves nascent peptidoglycan strands endolytically to terminate their elongation.</text>
</comment>
<evidence type="ECO:0000256" key="7">
    <source>
        <dbReference type="HAMAP-Rule" id="MF_02065"/>
    </source>
</evidence>
<evidence type="ECO:0000313" key="9">
    <source>
        <dbReference type="Proteomes" id="UP000810171"/>
    </source>
</evidence>
<dbReference type="RefSeq" id="WP_209287830.1">
    <property type="nucleotide sequence ID" value="NZ_JACVEW010000015.1"/>
</dbReference>
<reference evidence="8 9" key="1">
    <citation type="submission" date="2020-09" db="EMBL/GenBank/DDBJ databases">
        <authorList>
            <person name="Tanuku N.R.S."/>
        </authorList>
    </citation>
    <scope>NUCLEOTIDE SEQUENCE [LARGE SCALE GENOMIC DNA]</scope>
    <source>
        <strain evidence="8 9">AK62</strain>
    </source>
</reference>
<accession>A0ABS3ZDV7</accession>
<evidence type="ECO:0000256" key="1">
    <source>
        <dbReference type="ARBA" id="ARBA00022475"/>
    </source>
</evidence>
<gene>
    <name evidence="7 8" type="primary">mltG</name>
    <name evidence="8" type="ORF">H9C73_10750</name>
</gene>
<keyword evidence="7" id="KW-0997">Cell inner membrane</keyword>
<keyword evidence="5 7" id="KW-0456">Lyase</keyword>
<protein>
    <recommendedName>
        <fullName evidence="7">Endolytic murein transglycosylase</fullName>
        <ecNumber evidence="7">4.2.2.29</ecNumber>
    </recommendedName>
    <alternativeName>
        <fullName evidence="7">Peptidoglycan lytic transglycosylase</fullName>
    </alternativeName>
    <alternativeName>
        <fullName evidence="7">Peptidoglycan polymerization terminase</fullName>
    </alternativeName>
</protein>
<feature type="site" description="Important for catalytic activity" evidence="7">
    <location>
        <position position="218"/>
    </location>
</feature>
<evidence type="ECO:0000256" key="4">
    <source>
        <dbReference type="ARBA" id="ARBA00023136"/>
    </source>
</evidence>
<keyword evidence="2 7" id="KW-0812">Transmembrane</keyword>
<keyword evidence="6 7" id="KW-0961">Cell wall biogenesis/degradation</keyword>
<evidence type="ECO:0000313" key="8">
    <source>
        <dbReference type="EMBL" id="MBP0049214.1"/>
    </source>
</evidence>
<evidence type="ECO:0000256" key="5">
    <source>
        <dbReference type="ARBA" id="ARBA00023239"/>
    </source>
</evidence>